<proteinExistence type="inferred from homology"/>
<feature type="transmembrane region" description="Helical" evidence="16">
    <location>
        <begin position="492"/>
        <end position="512"/>
    </location>
</feature>
<dbReference type="InterPro" id="IPR053973">
    <property type="entry name" value="ERMP1-like_C"/>
</dbReference>
<keyword evidence="9" id="KW-0862">Zinc</keyword>
<evidence type="ECO:0000313" key="20">
    <source>
        <dbReference type="EMBL" id="EDV35715.1"/>
    </source>
</evidence>
<dbReference type="OrthoDB" id="76293at2759"/>
<dbReference type="EMBL" id="CH902619">
    <property type="protein sequence ID" value="EDV35715.1"/>
    <property type="molecule type" value="Genomic_DNA"/>
</dbReference>
<dbReference type="Pfam" id="PF22249">
    <property type="entry name" value="ERMP1-TM"/>
    <property type="match status" value="1"/>
</dbReference>
<evidence type="ECO:0000256" key="9">
    <source>
        <dbReference type="ARBA" id="ARBA00022833"/>
    </source>
</evidence>
<feature type="domain" description="Endoplasmic reticulum metallopeptidase 1-like C-terminal" evidence="18">
    <location>
        <begin position="646"/>
        <end position="868"/>
    </location>
</feature>
<keyword evidence="8" id="KW-0256">Endoplasmic reticulum</keyword>
<feature type="transmembrane region" description="Helical" evidence="16">
    <location>
        <begin position="32"/>
        <end position="54"/>
    </location>
</feature>
<evidence type="ECO:0000256" key="7">
    <source>
        <dbReference type="ARBA" id="ARBA00022801"/>
    </source>
</evidence>
<dbReference type="InterPro" id="IPR048024">
    <property type="entry name" value="Fxna-like_M28_dom"/>
</dbReference>
<dbReference type="Proteomes" id="UP000007801">
    <property type="component" value="Unassembled WGS sequence"/>
</dbReference>
<evidence type="ECO:0000256" key="16">
    <source>
        <dbReference type="SAM" id="Phobius"/>
    </source>
</evidence>
<evidence type="ECO:0000256" key="5">
    <source>
        <dbReference type="ARBA" id="ARBA00022692"/>
    </source>
</evidence>
<gene>
    <name evidence="20" type="primary">Dana\GF12336</name>
    <name evidence="20" type="synonym">dana_GLEANR_12340</name>
    <name evidence="20" type="ORF">GF12336</name>
</gene>
<evidence type="ECO:0000256" key="3">
    <source>
        <dbReference type="ARBA" id="ARBA00010918"/>
    </source>
</evidence>
<keyword evidence="6" id="KW-0479">Metal-binding</keyword>
<keyword evidence="11" id="KW-0482">Metalloprotease</keyword>
<comment type="cofactor">
    <cofactor evidence="1">
        <name>Zn(2+)</name>
        <dbReference type="ChEBI" id="CHEBI:29105"/>
    </cofactor>
</comment>
<dbReference type="Pfam" id="PF22248">
    <property type="entry name" value="ERMP1_C"/>
    <property type="match status" value="1"/>
</dbReference>
<evidence type="ECO:0000256" key="15">
    <source>
        <dbReference type="SAM" id="MobiDB-lite"/>
    </source>
</evidence>
<dbReference type="InterPro" id="IPR007484">
    <property type="entry name" value="Peptidase_M28"/>
</dbReference>
<dbReference type="GeneID" id="6495187"/>
<sequence length="870" mass="98186">MGDKEKLLDEFSSGDESASSKSIRKQGRKSPWYFGIGFLLFWLLLFLAVVIPFFHRVPNPRSMEDSTKGEFIAQRAMDNLYNLVKIGPKVVGSFNNENKTVQYLLNELALIKEQVLDDYFDIEIDHQQVSGSYIHWTMVNMYQGVQNLVIKLSPKNCTSDTYLLVNSHFDSKPTSPSAGDAGQMVSIILEVLRVMSTTKQSFQHPIIFLLNGAEENPLQASHGFITQHKWAKNCKVFLNLEGCAGGGRELLFQTGPNHPWLVEAYKQNALHPFATTVGEEIFQTGSLPSDTDFGILVKYGNLVGLDMAQNINGFTYHTKYDGYEIIPADSVQSMGDNVLSLVRALSNATELRDTAAYASGRSVFFDILGLYMVSYSEGTGIILNYSVALATIILIFVSLCRMSGVSRVSNGYILCWFTLILVVQLVSFVLGMGLPIFIAYYFDKYGLPITYFSTSELMFGLYVCPSLLGLCLPSYIFLKLPSNRKISFGQQLQLILHSQALILAVLGIGLTLYGLRSIYVVTWTLVFYVTPLILNLITSLHDRSLAWIGFLLIGQLVSFLYNTYLQYTLVKTMIAMMGRFGRSTNPDLIMSGINAMGTVLAMGFLIPLVYVFRRPGMILVTLLAVTGISIYAATSTHLGFPYRPKTNVERVPYLHVRRTLYEYDGSISKDDSGYLFNFQDRRGPAPLQGTSVNLTGLVGISEDCGKYMMCGYPLYDHRWVKNRLNGMWLPREQLIDPPRVPKVELLSKIVQSDKKTIRYKFKINVTDHTSIFIQPYEYVNITNWTFPLAYIDQQTTYHVYFSHGRDSTPLSFFMDCYKSNGDFNVPLFQMGVSGHFIGDKGDQISQEFAKSFPDYAVLIEWPTSYQRFIY</sequence>
<evidence type="ECO:0000259" key="18">
    <source>
        <dbReference type="Pfam" id="PF22248"/>
    </source>
</evidence>
<dbReference type="SUPFAM" id="SSF53187">
    <property type="entry name" value="Zn-dependent exopeptidases"/>
    <property type="match status" value="1"/>
</dbReference>
<dbReference type="PhylomeDB" id="B3MGH2"/>
<evidence type="ECO:0000256" key="6">
    <source>
        <dbReference type="ARBA" id="ARBA00022723"/>
    </source>
</evidence>
<evidence type="ECO:0000313" key="21">
    <source>
        <dbReference type="Proteomes" id="UP000007801"/>
    </source>
</evidence>
<evidence type="ECO:0000256" key="10">
    <source>
        <dbReference type="ARBA" id="ARBA00022989"/>
    </source>
</evidence>
<keyword evidence="12 16" id="KW-0472">Membrane</keyword>
<dbReference type="AlphaFoldDB" id="B3MGH2"/>
<feature type="region of interest" description="Disordered" evidence="15">
    <location>
        <begin position="1"/>
        <end position="22"/>
    </location>
</feature>
<dbReference type="KEGG" id="dan:6495187"/>
<keyword evidence="4" id="KW-0645">Protease</keyword>
<evidence type="ECO:0000256" key="13">
    <source>
        <dbReference type="ARBA" id="ARBA00023180"/>
    </source>
</evidence>
<feature type="transmembrane region" description="Helical" evidence="16">
    <location>
        <begin position="459"/>
        <end position="480"/>
    </location>
</feature>
<keyword evidence="7" id="KW-0378">Hydrolase</keyword>
<protein>
    <recommendedName>
        <fullName evidence="14">FXNA-like protease</fullName>
    </recommendedName>
</protein>
<keyword evidence="21" id="KW-1185">Reference proteome</keyword>
<evidence type="ECO:0000256" key="14">
    <source>
        <dbReference type="ARBA" id="ARBA00078796"/>
    </source>
</evidence>
<dbReference type="PANTHER" id="PTHR12147:SF22">
    <property type="entry name" value="ENDOPLASMIC RETICULUM METALLOPEPTIDASE 1"/>
    <property type="match status" value="1"/>
</dbReference>
<feature type="domain" description="Endoplasmic reticulum metallopeptidase 1/1-A TM" evidence="19">
    <location>
        <begin position="497"/>
        <end position="628"/>
    </location>
</feature>
<evidence type="ECO:0000259" key="17">
    <source>
        <dbReference type="Pfam" id="PF04389"/>
    </source>
</evidence>
<evidence type="ECO:0000256" key="12">
    <source>
        <dbReference type="ARBA" id="ARBA00023136"/>
    </source>
</evidence>
<dbReference type="InParanoid" id="B3MGH2"/>
<keyword evidence="10 16" id="KW-1133">Transmembrane helix</keyword>
<feature type="transmembrane region" description="Helical" evidence="16">
    <location>
        <begin position="382"/>
        <end position="400"/>
    </location>
</feature>
<dbReference type="GO" id="GO:0046872">
    <property type="term" value="F:metal ion binding"/>
    <property type="evidence" value="ECO:0007669"/>
    <property type="project" value="UniProtKB-KW"/>
</dbReference>
<organism evidence="20 21">
    <name type="scientific">Drosophila ananassae</name>
    <name type="common">Fruit fly</name>
    <dbReference type="NCBI Taxonomy" id="7217"/>
    <lineage>
        <taxon>Eukaryota</taxon>
        <taxon>Metazoa</taxon>
        <taxon>Ecdysozoa</taxon>
        <taxon>Arthropoda</taxon>
        <taxon>Hexapoda</taxon>
        <taxon>Insecta</taxon>
        <taxon>Pterygota</taxon>
        <taxon>Neoptera</taxon>
        <taxon>Endopterygota</taxon>
        <taxon>Diptera</taxon>
        <taxon>Brachycera</taxon>
        <taxon>Muscomorpha</taxon>
        <taxon>Ephydroidea</taxon>
        <taxon>Drosophilidae</taxon>
        <taxon>Drosophila</taxon>
        <taxon>Sophophora</taxon>
    </lineage>
</organism>
<dbReference type="GO" id="GO:0006508">
    <property type="term" value="P:proteolysis"/>
    <property type="evidence" value="ECO:0007669"/>
    <property type="project" value="UniProtKB-KW"/>
</dbReference>
<dbReference type="InterPro" id="IPR053974">
    <property type="entry name" value="ERMP1_1-A_TM"/>
</dbReference>
<feature type="domain" description="Peptidase M28" evidence="17">
    <location>
        <begin position="147"/>
        <end position="341"/>
    </location>
</feature>
<dbReference type="eggNOG" id="KOG2194">
    <property type="taxonomic scope" value="Eukaryota"/>
</dbReference>
<dbReference type="FunFam" id="3.40.630.10:FF:000008">
    <property type="entry name" value="Endoplasmic reticulum metallopeptidase 1"/>
    <property type="match status" value="1"/>
</dbReference>
<evidence type="ECO:0000259" key="19">
    <source>
        <dbReference type="Pfam" id="PF22249"/>
    </source>
</evidence>
<evidence type="ECO:0000256" key="2">
    <source>
        <dbReference type="ARBA" id="ARBA00004477"/>
    </source>
</evidence>
<evidence type="ECO:0000256" key="1">
    <source>
        <dbReference type="ARBA" id="ARBA00001947"/>
    </source>
</evidence>
<feature type="transmembrane region" description="Helical" evidence="16">
    <location>
        <begin position="589"/>
        <end position="612"/>
    </location>
</feature>
<reference evidence="20 21" key="1">
    <citation type="journal article" date="2007" name="Nature">
        <title>Evolution of genes and genomes on the Drosophila phylogeny.</title>
        <authorList>
            <consortium name="Drosophila 12 Genomes Consortium"/>
            <person name="Clark A.G."/>
            <person name="Eisen M.B."/>
            <person name="Smith D.R."/>
            <person name="Bergman C.M."/>
            <person name="Oliver B."/>
            <person name="Markow T.A."/>
            <person name="Kaufman T.C."/>
            <person name="Kellis M."/>
            <person name="Gelbart W."/>
            <person name="Iyer V.N."/>
            <person name="Pollard D.A."/>
            <person name="Sackton T.B."/>
            <person name="Larracuente A.M."/>
            <person name="Singh N.D."/>
            <person name="Abad J.P."/>
            <person name="Abt D.N."/>
            <person name="Adryan B."/>
            <person name="Aguade M."/>
            <person name="Akashi H."/>
            <person name="Anderson W.W."/>
            <person name="Aquadro C.F."/>
            <person name="Ardell D.H."/>
            <person name="Arguello R."/>
            <person name="Artieri C.G."/>
            <person name="Barbash D.A."/>
            <person name="Barker D."/>
            <person name="Barsanti P."/>
            <person name="Batterham P."/>
            <person name="Batzoglou S."/>
            <person name="Begun D."/>
            <person name="Bhutkar A."/>
            <person name="Blanco E."/>
            <person name="Bosak S.A."/>
            <person name="Bradley R.K."/>
            <person name="Brand A.D."/>
            <person name="Brent M.R."/>
            <person name="Brooks A.N."/>
            <person name="Brown R.H."/>
            <person name="Butlin R.K."/>
            <person name="Caggese C."/>
            <person name="Calvi B.R."/>
            <person name="Bernardo de Carvalho A."/>
            <person name="Caspi A."/>
            <person name="Castrezana S."/>
            <person name="Celniker S.E."/>
            <person name="Chang J.L."/>
            <person name="Chapple C."/>
            <person name="Chatterji S."/>
            <person name="Chinwalla A."/>
            <person name="Civetta A."/>
            <person name="Clifton S.W."/>
            <person name="Comeron J.M."/>
            <person name="Costello J.C."/>
            <person name="Coyne J.A."/>
            <person name="Daub J."/>
            <person name="David R.G."/>
            <person name="Delcher A.L."/>
            <person name="Delehaunty K."/>
            <person name="Do C.B."/>
            <person name="Ebling H."/>
            <person name="Edwards K."/>
            <person name="Eickbush T."/>
            <person name="Evans J.D."/>
            <person name="Filipski A."/>
            <person name="Findeiss S."/>
            <person name="Freyhult E."/>
            <person name="Fulton L."/>
            <person name="Fulton R."/>
            <person name="Garcia A.C."/>
            <person name="Gardiner A."/>
            <person name="Garfield D.A."/>
            <person name="Garvin B.E."/>
            <person name="Gibson G."/>
            <person name="Gilbert D."/>
            <person name="Gnerre S."/>
            <person name="Godfrey J."/>
            <person name="Good R."/>
            <person name="Gotea V."/>
            <person name="Gravely B."/>
            <person name="Greenberg A.J."/>
            <person name="Griffiths-Jones S."/>
            <person name="Gross S."/>
            <person name="Guigo R."/>
            <person name="Gustafson E.A."/>
            <person name="Haerty W."/>
            <person name="Hahn M.W."/>
            <person name="Halligan D.L."/>
            <person name="Halpern A.L."/>
            <person name="Halter G.M."/>
            <person name="Han M.V."/>
            <person name="Heger A."/>
            <person name="Hillier L."/>
            <person name="Hinrichs A.S."/>
            <person name="Holmes I."/>
            <person name="Hoskins R.A."/>
            <person name="Hubisz M.J."/>
            <person name="Hultmark D."/>
            <person name="Huntley M.A."/>
            <person name="Jaffe D.B."/>
            <person name="Jagadeeshan S."/>
            <person name="Jeck W.R."/>
            <person name="Johnson J."/>
            <person name="Jones C.D."/>
            <person name="Jordan W.C."/>
            <person name="Karpen G.H."/>
            <person name="Kataoka E."/>
            <person name="Keightley P.D."/>
            <person name="Kheradpour P."/>
            <person name="Kirkness E.F."/>
            <person name="Koerich L.B."/>
            <person name="Kristiansen K."/>
            <person name="Kudrna D."/>
            <person name="Kulathinal R.J."/>
            <person name="Kumar S."/>
            <person name="Kwok R."/>
            <person name="Lander E."/>
            <person name="Langley C.H."/>
            <person name="Lapoint R."/>
            <person name="Lazzaro B.P."/>
            <person name="Lee S.J."/>
            <person name="Levesque L."/>
            <person name="Li R."/>
            <person name="Lin C.F."/>
            <person name="Lin M.F."/>
            <person name="Lindblad-Toh K."/>
            <person name="Llopart A."/>
            <person name="Long M."/>
            <person name="Low L."/>
            <person name="Lozovsky E."/>
            <person name="Lu J."/>
            <person name="Luo M."/>
            <person name="Machado C.A."/>
            <person name="Makalowski W."/>
            <person name="Marzo M."/>
            <person name="Matsuda M."/>
            <person name="Matzkin L."/>
            <person name="McAllister B."/>
            <person name="McBride C.S."/>
            <person name="McKernan B."/>
            <person name="McKernan K."/>
            <person name="Mendez-Lago M."/>
            <person name="Minx P."/>
            <person name="Mollenhauer M.U."/>
            <person name="Montooth K."/>
            <person name="Mount S.M."/>
            <person name="Mu X."/>
            <person name="Myers E."/>
            <person name="Negre B."/>
            <person name="Newfeld S."/>
            <person name="Nielsen R."/>
            <person name="Noor M.A."/>
            <person name="O'Grady P."/>
            <person name="Pachter L."/>
            <person name="Papaceit M."/>
            <person name="Parisi M.J."/>
            <person name="Parisi M."/>
            <person name="Parts L."/>
            <person name="Pedersen J.S."/>
            <person name="Pesole G."/>
            <person name="Phillippy A.M."/>
            <person name="Ponting C.P."/>
            <person name="Pop M."/>
            <person name="Porcelli D."/>
            <person name="Powell J.R."/>
            <person name="Prohaska S."/>
            <person name="Pruitt K."/>
            <person name="Puig M."/>
            <person name="Quesneville H."/>
            <person name="Ram K.R."/>
            <person name="Rand D."/>
            <person name="Rasmussen M.D."/>
            <person name="Reed L.K."/>
            <person name="Reenan R."/>
            <person name="Reily A."/>
            <person name="Remington K.A."/>
            <person name="Rieger T.T."/>
            <person name="Ritchie M.G."/>
            <person name="Robin C."/>
            <person name="Rogers Y.H."/>
            <person name="Rohde C."/>
            <person name="Rozas J."/>
            <person name="Rubenfield M.J."/>
            <person name="Ruiz A."/>
            <person name="Russo S."/>
            <person name="Salzberg S.L."/>
            <person name="Sanchez-Gracia A."/>
            <person name="Saranga D.J."/>
            <person name="Sato H."/>
            <person name="Schaeffer S.W."/>
            <person name="Schatz M.C."/>
            <person name="Schlenke T."/>
            <person name="Schwartz R."/>
            <person name="Segarra C."/>
            <person name="Singh R.S."/>
            <person name="Sirot L."/>
            <person name="Sirota M."/>
            <person name="Sisneros N.B."/>
            <person name="Smith C.D."/>
            <person name="Smith T.F."/>
            <person name="Spieth J."/>
            <person name="Stage D.E."/>
            <person name="Stark A."/>
            <person name="Stephan W."/>
            <person name="Strausberg R.L."/>
            <person name="Strempel S."/>
            <person name="Sturgill D."/>
            <person name="Sutton G."/>
            <person name="Sutton G.G."/>
            <person name="Tao W."/>
            <person name="Teichmann S."/>
            <person name="Tobari Y.N."/>
            <person name="Tomimura Y."/>
            <person name="Tsolas J.M."/>
            <person name="Valente V.L."/>
            <person name="Venter E."/>
            <person name="Venter J.C."/>
            <person name="Vicario S."/>
            <person name="Vieira F.G."/>
            <person name="Vilella A.J."/>
            <person name="Villasante A."/>
            <person name="Walenz B."/>
            <person name="Wang J."/>
            <person name="Wasserman M."/>
            <person name="Watts T."/>
            <person name="Wilson D."/>
            <person name="Wilson R.K."/>
            <person name="Wing R.A."/>
            <person name="Wolfner M.F."/>
            <person name="Wong A."/>
            <person name="Wong G.K."/>
            <person name="Wu C.I."/>
            <person name="Wu G."/>
            <person name="Yamamoto D."/>
            <person name="Yang H.P."/>
            <person name="Yang S.P."/>
            <person name="Yorke J.A."/>
            <person name="Yoshida K."/>
            <person name="Zdobnov E."/>
            <person name="Zhang P."/>
            <person name="Zhang Y."/>
            <person name="Zimin A.V."/>
            <person name="Baldwin J."/>
            <person name="Abdouelleil A."/>
            <person name="Abdulkadir J."/>
            <person name="Abebe A."/>
            <person name="Abera B."/>
            <person name="Abreu J."/>
            <person name="Acer S.C."/>
            <person name="Aftuck L."/>
            <person name="Alexander A."/>
            <person name="An P."/>
            <person name="Anderson E."/>
            <person name="Anderson S."/>
            <person name="Arachi H."/>
            <person name="Azer M."/>
            <person name="Bachantsang P."/>
            <person name="Barry A."/>
            <person name="Bayul T."/>
            <person name="Berlin A."/>
            <person name="Bessette D."/>
            <person name="Bloom T."/>
            <person name="Blye J."/>
            <person name="Boguslavskiy L."/>
            <person name="Bonnet C."/>
            <person name="Boukhgalter B."/>
            <person name="Bourzgui I."/>
            <person name="Brown A."/>
            <person name="Cahill P."/>
            <person name="Channer S."/>
            <person name="Cheshatsang Y."/>
            <person name="Chuda L."/>
            <person name="Citroen M."/>
            <person name="Collymore A."/>
            <person name="Cooke P."/>
            <person name="Costello M."/>
            <person name="D'Aco K."/>
            <person name="Daza R."/>
            <person name="De Haan G."/>
            <person name="DeGray S."/>
            <person name="DeMaso C."/>
            <person name="Dhargay N."/>
            <person name="Dooley K."/>
            <person name="Dooley E."/>
            <person name="Doricent M."/>
            <person name="Dorje P."/>
            <person name="Dorjee K."/>
            <person name="Dupes A."/>
            <person name="Elong R."/>
            <person name="Falk J."/>
            <person name="Farina A."/>
            <person name="Faro S."/>
            <person name="Ferguson D."/>
            <person name="Fisher S."/>
            <person name="Foley C.D."/>
            <person name="Franke A."/>
            <person name="Friedrich D."/>
            <person name="Gadbois L."/>
            <person name="Gearin G."/>
            <person name="Gearin C.R."/>
            <person name="Giannoukos G."/>
            <person name="Goode T."/>
            <person name="Graham J."/>
            <person name="Grandbois E."/>
            <person name="Grewal S."/>
            <person name="Gyaltsen K."/>
            <person name="Hafez N."/>
            <person name="Hagos B."/>
            <person name="Hall J."/>
            <person name="Henson C."/>
            <person name="Hollinger A."/>
            <person name="Honan T."/>
            <person name="Huard M.D."/>
            <person name="Hughes L."/>
            <person name="Hurhula B."/>
            <person name="Husby M.E."/>
            <person name="Kamat A."/>
            <person name="Kanga B."/>
            <person name="Kashin S."/>
            <person name="Khazanovich D."/>
            <person name="Kisner P."/>
            <person name="Lance K."/>
            <person name="Lara M."/>
            <person name="Lee W."/>
            <person name="Lennon N."/>
            <person name="Letendre F."/>
            <person name="LeVine R."/>
            <person name="Lipovsky A."/>
            <person name="Liu X."/>
            <person name="Liu J."/>
            <person name="Liu S."/>
            <person name="Lokyitsang T."/>
            <person name="Lokyitsang Y."/>
            <person name="Lubonja R."/>
            <person name="Lui A."/>
            <person name="MacDonald P."/>
            <person name="Magnisalis V."/>
            <person name="Maru K."/>
            <person name="Matthews C."/>
            <person name="McCusker W."/>
            <person name="McDonough S."/>
            <person name="Mehta T."/>
            <person name="Meldrim J."/>
            <person name="Meneus L."/>
            <person name="Mihai O."/>
            <person name="Mihalev A."/>
            <person name="Mihova T."/>
            <person name="Mittelman R."/>
            <person name="Mlenga V."/>
            <person name="Montmayeur A."/>
            <person name="Mulrain L."/>
            <person name="Navidi A."/>
            <person name="Naylor J."/>
            <person name="Negash T."/>
            <person name="Nguyen T."/>
            <person name="Nguyen N."/>
            <person name="Nicol R."/>
            <person name="Norbu C."/>
            <person name="Norbu N."/>
            <person name="Novod N."/>
            <person name="O'Neill B."/>
            <person name="Osman S."/>
            <person name="Markiewicz E."/>
            <person name="Oyono O.L."/>
            <person name="Patti C."/>
            <person name="Phunkhang P."/>
            <person name="Pierre F."/>
            <person name="Priest M."/>
            <person name="Raghuraman S."/>
            <person name="Rege F."/>
            <person name="Reyes R."/>
            <person name="Rise C."/>
            <person name="Rogov P."/>
            <person name="Ross K."/>
            <person name="Ryan E."/>
            <person name="Settipalli S."/>
            <person name="Shea T."/>
            <person name="Sherpa N."/>
            <person name="Shi L."/>
            <person name="Shih D."/>
            <person name="Sparrow T."/>
            <person name="Spaulding J."/>
            <person name="Stalker J."/>
            <person name="Stange-Thomann N."/>
            <person name="Stavropoulos S."/>
            <person name="Stone C."/>
            <person name="Strader C."/>
            <person name="Tesfaye S."/>
            <person name="Thomson T."/>
            <person name="Thoulutsang Y."/>
            <person name="Thoulutsang D."/>
            <person name="Topham K."/>
            <person name="Topping I."/>
            <person name="Tsamla T."/>
            <person name="Vassiliev H."/>
            <person name="Vo A."/>
            <person name="Wangchuk T."/>
            <person name="Wangdi T."/>
            <person name="Weiand M."/>
            <person name="Wilkinson J."/>
            <person name="Wilson A."/>
            <person name="Yadav S."/>
            <person name="Young G."/>
            <person name="Yu Q."/>
            <person name="Zembek L."/>
            <person name="Zhong D."/>
            <person name="Zimmer A."/>
            <person name="Zwirko Z."/>
            <person name="Jaffe D.B."/>
            <person name="Alvarez P."/>
            <person name="Brockman W."/>
            <person name="Butler J."/>
            <person name="Chin C."/>
            <person name="Gnerre S."/>
            <person name="Grabherr M."/>
            <person name="Kleber M."/>
            <person name="Mauceli E."/>
            <person name="MacCallum I."/>
        </authorList>
    </citation>
    <scope>NUCLEOTIDE SEQUENCE [LARGE SCALE GENOMIC DNA]</scope>
    <source>
        <strain evidence="21">Tucson 14024-0371.13</strain>
    </source>
</reference>
<feature type="transmembrane region" description="Helical" evidence="16">
    <location>
        <begin position="619"/>
        <end position="640"/>
    </location>
</feature>
<accession>B3MGH2</accession>
<dbReference type="PANTHER" id="PTHR12147">
    <property type="entry name" value="METALLOPEPTIDASE M28 FAMILY MEMBER"/>
    <property type="match status" value="1"/>
</dbReference>
<dbReference type="InterPro" id="IPR045175">
    <property type="entry name" value="M28_fam"/>
</dbReference>
<feature type="transmembrane region" description="Helical" evidence="16">
    <location>
        <begin position="518"/>
        <end position="538"/>
    </location>
</feature>
<dbReference type="Gene3D" id="3.40.630.10">
    <property type="entry name" value="Zn peptidases"/>
    <property type="match status" value="1"/>
</dbReference>
<dbReference type="HOGENOM" id="CLU_007536_2_0_1"/>
<feature type="transmembrane region" description="Helical" evidence="16">
    <location>
        <begin position="545"/>
        <end position="569"/>
    </location>
</feature>
<dbReference type="OMA" id="PLYDERW"/>
<comment type="subcellular location">
    <subcellularLocation>
        <location evidence="2">Endoplasmic reticulum membrane</location>
        <topology evidence="2">Multi-pass membrane protein</topology>
    </subcellularLocation>
</comment>
<evidence type="ECO:0000256" key="8">
    <source>
        <dbReference type="ARBA" id="ARBA00022824"/>
    </source>
</evidence>
<dbReference type="GO" id="GO:0008235">
    <property type="term" value="F:metalloexopeptidase activity"/>
    <property type="evidence" value="ECO:0007669"/>
    <property type="project" value="InterPro"/>
</dbReference>
<evidence type="ECO:0000256" key="4">
    <source>
        <dbReference type="ARBA" id="ARBA00022670"/>
    </source>
</evidence>
<feature type="transmembrane region" description="Helical" evidence="16">
    <location>
        <begin position="412"/>
        <end position="439"/>
    </location>
</feature>
<dbReference type="GO" id="GO:0005789">
    <property type="term" value="C:endoplasmic reticulum membrane"/>
    <property type="evidence" value="ECO:0007669"/>
    <property type="project" value="UniProtKB-SubCell"/>
</dbReference>
<evidence type="ECO:0000256" key="11">
    <source>
        <dbReference type="ARBA" id="ARBA00023049"/>
    </source>
</evidence>
<keyword evidence="5 16" id="KW-0812">Transmembrane</keyword>
<keyword evidence="13" id="KW-0325">Glycoprotein</keyword>
<name>B3MGH2_DROAN</name>
<dbReference type="CDD" id="cd03875">
    <property type="entry name" value="M28_Fxna_like"/>
    <property type="match status" value="1"/>
</dbReference>
<comment type="similarity">
    <text evidence="3">Belongs to the peptidase M28 family.</text>
</comment>
<dbReference type="Pfam" id="PF04389">
    <property type="entry name" value="Peptidase_M28"/>
    <property type="match status" value="1"/>
</dbReference>